<sequence length="553" mass="60811">MEGRAGLRESNSDPGVGRKSPQIDLFFYLVRVRDEDDWFVLPASYQHIHELIKSNPKFYREFLRAIEHGKPKPIQNKKRNDPAEVQLQQKAALRSAFHRIWGFQFSLPPFLVANKIEILKFISRPRHQTGVYRADWDSHYLKNGGPFAYQRGYGARRGRGRNRACLHTTGACLNPAAAVDSMMGADGQRLGGRRLCDFGNEDLDWLTGLPQEFGGEGQVEKAWKEFHMEADNHEAPYMNGTGAASSYDMAMEPSAAASVPTRMHIQESRSPSGPDAPPTAAPSVQAEDASPDVLVKIYDLGGAKKTYMVKHGRVFPKAFSKVARVYADNFQVDPSDISFRVGGRDGAVVDLMNFGGTSKRELILYAVVHGRGPAESSRADVAESDLDEMDLDEDEEDSETNSVADLARLFPLSFTAEEGSGTEGDRKNLTAAMPPSHTPQTQGTSANKGKTKLSNFFDVPVEGVPEGENRDSPAAGGGNGSAPEFSDGFVAPQMDDRRLEVMAFDSACHGVMTLSGLAKAKPFMQSNSKMEVEEDEEDSEMEAKEEEDEEEVT</sequence>
<feature type="region of interest" description="Disordered" evidence="1">
    <location>
        <begin position="374"/>
        <end position="403"/>
    </location>
</feature>
<dbReference type="AlphaFoldDB" id="A0A0G4HB38"/>
<feature type="region of interest" description="Disordered" evidence="1">
    <location>
        <begin position="255"/>
        <end position="287"/>
    </location>
</feature>
<dbReference type="VEuPathDB" id="CryptoDB:Cvel_25865"/>
<dbReference type="EMBL" id="CDMZ01002183">
    <property type="protein sequence ID" value="CEM41176.1"/>
    <property type="molecule type" value="Genomic_DNA"/>
</dbReference>
<feature type="region of interest" description="Disordered" evidence="1">
    <location>
        <begin position="416"/>
        <end position="488"/>
    </location>
</feature>
<evidence type="ECO:0000313" key="2">
    <source>
        <dbReference type="EMBL" id="CEM41176.1"/>
    </source>
</evidence>
<organism evidence="2">
    <name type="scientific">Chromera velia CCMP2878</name>
    <dbReference type="NCBI Taxonomy" id="1169474"/>
    <lineage>
        <taxon>Eukaryota</taxon>
        <taxon>Sar</taxon>
        <taxon>Alveolata</taxon>
        <taxon>Colpodellida</taxon>
        <taxon>Chromeraceae</taxon>
        <taxon>Chromera</taxon>
    </lineage>
</organism>
<proteinExistence type="predicted"/>
<gene>
    <name evidence="2" type="ORF">Cvel_25865</name>
</gene>
<reference evidence="2" key="1">
    <citation type="submission" date="2014-11" db="EMBL/GenBank/DDBJ databases">
        <authorList>
            <person name="Otto D Thomas"/>
            <person name="Naeem Raeece"/>
        </authorList>
    </citation>
    <scope>NUCLEOTIDE SEQUENCE</scope>
</reference>
<evidence type="ECO:0000256" key="1">
    <source>
        <dbReference type="SAM" id="MobiDB-lite"/>
    </source>
</evidence>
<protein>
    <submittedName>
        <fullName evidence="2">Uncharacterized protein</fullName>
    </submittedName>
</protein>
<feature type="compositionally biased region" description="Acidic residues" evidence="1">
    <location>
        <begin position="532"/>
        <end position="553"/>
    </location>
</feature>
<feature type="region of interest" description="Disordered" evidence="1">
    <location>
        <begin position="525"/>
        <end position="553"/>
    </location>
</feature>
<feature type="compositionally biased region" description="Acidic residues" evidence="1">
    <location>
        <begin position="382"/>
        <end position="399"/>
    </location>
</feature>
<accession>A0A0G4HB38</accession>
<name>A0A0G4HB38_9ALVE</name>
<feature type="compositionally biased region" description="Polar residues" evidence="1">
    <location>
        <begin position="438"/>
        <end position="454"/>
    </location>
</feature>